<dbReference type="GO" id="GO:0000981">
    <property type="term" value="F:DNA-binding transcription factor activity, RNA polymerase II-specific"/>
    <property type="evidence" value="ECO:0007669"/>
    <property type="project" value="TreeGrafter"/>
</dbReference>
<dbReference type="InterPro" id="IPR045239">
    <property type="entry name" value="bHLH95_bHLH"/>
</dbReference>
<keyword evidence="6" id="KW-1185">Reference proteome</keyword>
<evidence type="ECO:0000256" key="2">
    <source>
        <dbReference type="ARBA" id="ARBA00023125"/>
    </source>
</evidence>
<accession>A0AAV6W2M6</accession>
<feature type="region of interest" description="Disordered" evidence="4">
    <location>
        <begin position="78"/>
        <end position="123"/>
    </location>
</feature>
<dbReference type="PANTHER" id="PTHR16223:SF335">
    <property type="entry name" value="TRANSCRIPTION FACTOR BHLH113"/>
    <property type="match status" value="1"/>
</dbReference>
<keyword evidence="2" id="KW-0238">DNA-binding</keyword>
<dbReference type="AlphaFoldDB" id="A0AAV6W2M6"/>
<comment type="subcellular location">
    <subcellularLocation>
        <location evidence="1">Nucleus</location>
    </subcellularLocation>
</comment>
<name>A0AAV6W2M6_9LAMI</name>
<dbReference type="PANTHER" id="PTHR16223">
    <property type="entry name" value="TRANSCRIPTION FACTOR BHLH83-RELATED"/>
    <property type="match status" value="1"/>
</dbReference>
<dbReference type="CDD" id="cd11393">
    <property type="entry name" value="bHLH_AtbHLH_like"/>
    <property type="match status" value="1"/>
</dbReference>
<organism evidence="5 6">
    <name type="scientific">Buddleja alternifolia</name>
    <dbReference type="NCBI Taxonomy" id="168488"/>
    <lineage>
        <taxon>Eukaryota</taxon>
        <taxon>Viridiplantae</taxon>
        <taxon>Streptophyta</taxon>
        <taxon>Embryophyta</taxon>
        <taxon>Tracheophyta</taxon>
        <taxon>Spermatophyta</taxon>
        <taxon>Magnoliopsida</taxon>
        <taxon>eudicotyledons</taxon>
        <taxon>Gunneridae</taxon>
        <taxon>Pentapetalae</taxon>
        <taxon>asterids</taxon>
        <taxon>lamiids</taxon>
        <taxon>Lamiales</taxon>
        <taxon>Scrophulariaceae</taxon>
        <taxon>Buddlejeae</taxon>
        <taxon>Buddleja</taxon>
    </lineage>
</organism>
<keyword evidence="3" id="KW-0539">Nucleus</keyword>
<gene>
    <name evidence="5" type="ORF">BUALT_Bualt19G0105700</name>
</gene>
<dbReference type="GO" id="GO:0000978">
    <property type="term" value="F:RNA polymerase II cis-regulatory region sequence-specific DNA binding"/>
    <property type="evidence" value="ECO:0007669"/>
    <property type="project" value="TreeGrafter"/>
</dbReference>
<evidence type="ECO:0000256" key="3">
    <source>
        <dbReference type="ARBA" id="ARBA00023242"/>
    </source>
</evidence>
<dbReference type="InterPro" id="IPR045843">
    <property type="entry name" value="IND-like"/>
</dbReference>
<evidence type="ECO:0000256" key="1">
    <source>
        <dbReference type="ARBA" id="ARBA00004123"/>
    </source>
</evidence>
<dbReference type="EMBL" id="WHWC01000019">
    <property type="protein sequence ID" value="KAG8364221.1"/>
    <property type="molecule type" value="Genomic_DNA"/>
</dbReference>
<feature type="region of interest" description="Disordered" evidence="4">
    <location>
        <begin position="144"/>
        <end position="164"/>
    </location>
</feature>
<comment type="caution">
    <text evidence="5">The sequence shown here is derived from an EMBL/GenBank/DDBJ whole genome shotgun (WGS) entry which is preliminary data.</text>
</comment>
<evidence type="ECO:0000313" key="5">
    <source>
        <dbReference type="EMBL" id="KAG8364221.1"/>
    </source>
</evidence>
<feature type="compositionally biased region" description="Basic and acidic residues" evidence="4">
    <location>
        <begin position="148"/>
        <end position="164"/>
    </location>
</feature>
<evidence type="ECO:0000256" key="4">
    <source>
        <dbReference type="SAM" id="MobiDB-lite"/>
    </source>
</evidence>
<evidence type="ECO:0000313" key="6">
    <source>
        <dbReference type="Proteomes" id="UP000826271"/>
    </source>
</evidence>
<reference evidence="5" key="1">
    <citation type="submission" date="2019-10" db="EMBL/GenBank/DDBJ databases">
        <authorList>
            <person name="Zhang R."/>
            <person name="Pan Y."/>
            <person name="Wang J."/>
            <person name="Ma R."/>
            <person name="Yu S."/>
        </authorList>
    </citation>
    <scope>NUCLEOTIDE SEQUENCE</scope>
    <source>
        <strain evidence="5">LA-IB0</strain>
        <tissue evidence="5">Leaf</tissue>
    </source>
</reference>
<dbReference type="GO" id="GO:0005634">
    <property type="term" value="C:nucleus"/>
    <property type="evidence" value="ECO:0007669"/>
    <property type="project" value="UniProtKB-SubCell"/>
</dbReference>
<dbReference type="Proteomes" id="UP000826271">
    <property type="component" value="Unassembled WGS sequence"/>
</dbReference>
<protein>
    <submittedName>
        <fullName evidence="5">Uncharacterized protein</fullName>
    </submittedName>
</protein>
<proteinExistence type="predicted"/>
<sequence>MDANGGFGDDSLDPGCYSDMLFADEISGLETDVTWLCNTSFGFNSNNNNNSTSTSSSQKMVHFGDYATKTGQESGFTCMDSGSLSSKKRNGSGIQNPGPCPGAPIGSHGNSKKSKSENSTVTGHAKFVKKEKLGERITALQQLVSPFGKDDRDNRETERRKEDLRSRGLCLIPVELTLHVAESNGADLWSTVAMVNNVSSSS</sequence>